<dbReference type="PANTHER" id="PTHR23275:SF100">
    <property type="entry name" value="EGF-LIKE DOMAIN-CONTAINING PROTEIN"/>
    <property type="match status" value="1"/>
</dbReference>
<dbReference type="Proteomes" id="UP000018040">
    <property type="component" value="Unassembled WGS sequence"/>
</dbReference>
<organism evidence="1 2">
    <name type="scientific">Giardia intestinalis</name>
    <name type="common">Giardia lamblia</name>
    <dbReference type="NCBI Taxonomy" id="5741"/>
    <lineage>
        <taxon>Eukaryota</taxon>
        <taxon>Metamonada</taxon>
        <taxon>Diplomonadida</taxon>
        <taxon>Hexamitidae</taxon>
        <taxon>Giardiinae</taxon>
        <taxon>Giardia</taxon>
    </lineage>
</organism>
<dbReference type="InterPro" id="IPR052798">
    <property type="entry name" value="Giardia_VSA"/>
</dbReference>
<sequence>MVGVIVCSMLLLVRLPRKVYFYITSSLNRILLLLAIYLAVGALAAACTDPQSNTCEAQQCETVGGTQICMQCKTDGNVPINGTCKSKNDPTVDTSGCKKNGGGLLTTDKVCGQCDGAHFLYKDECYSTSDATGRKLCTKAVDGVCTTAASGYFIPRGATKTDQSIRACDDTAEIMLTNTKKYARVANCGTCGAPAAASETNAKATTCTA</sequence>
<gene>
    <name evidence="1" type="ORF">GSB_151222</name>
</gene>
<dbReference type="PANTHER" id="PTHR23275">
    <property type="entry name" value="CABRIOLET.-RELATED"/>
    <property type="match status" value="1"/>
</dbReference>
<evidence type="ECO:0000313" key="2">
    <source>
        <dbReference type="Proteomes" id="UP000018040"/>
    </source>
</evidence>
<evidence type="ECO:0000313" key="1">
    <source>
        <dbReference type="EMBL" id="ESU44233.1"/>
    </source>
</evidence>
<proteinExistence type="predicted"/>
<dbReference type="VEuPathDB" id="GiardiaDB:QR46_3514"/>
<reference evidence="2" key="1">
    <citation type="submission" date="2012-02" db="EMBL/GenBank/DDBJ databases">
        <title>Genome sequencing of Giardia lamblia Genotypes A2 and B isolates (DH and GS) and comparative analysis with the genomes of Genotypes A1 and E (WB and Pig).</title>
        <authorList>
            <person name="Adam R."/>
            <person name="Dahlstrom E."/>
            <person name="Martens C."/>
            <person name="Bruno D."/>
            <person name="Barbian K."/>
            <person name="Porcella S.F."/>
            <person name="Nash T."/>
        </authorList>
    </citation>
    <scope>NUCLEOTIDE SEQUENCE</scope>
    <source>
        <strain evidence="2">GS</strain>
    </source>
</reference>
<dbReference type="AlphaFoldDB" id="V6TZ80"/>
<dbReference type="EMBL" id="AHHH01000027">
    <property type="protein sequence ID" value="ESU44233.1"/>
    <property type="molecule type" value="Genomic_DNA"/>
</dbReference>
<reference evidence="1 2" key="2">
    <citation type="journal article" date="2013" name="Genome Biol. Evol.">
        <title>Genome sequencing of Giardia lamblia genotypes A2 and B isolates (DH and GS) and comparative analysis with the genomes of genotypes A1 and E (WB and Pig).</title>
        <authorList>
            <person name="Adam R.D."/>
            <person name="Dahlstrom E.W."/>
            <person name="Martens C.A."/>
            <person name="Bruno D.P."/>
            <person name="Barbian K.D."/>
            <person name="Ricklefs S.M."/>
            <person name="Hernandez M.M."/>
            <person name="Narla N.P."/>
            <person name="Patel R.B."/>
            <person name="Porcella S.F."/>
            <person name="Nash T.E."/>
        </authorList>
    </citation>
    <scope>NUCLEOTIDE SEQUENCE [LARGE SCALE GENOMIC DNA]</scope>
    <source>
        <strain evidence="1 2">GS</strain>
    </source>
</reference>
<accession>V6TZ80</accession>
<comment type="caution">
    <text evidence="1">The sequence shown here is derived from an EMBL/GenBank/DDBJ whole genome shotgun (WGS) entry which is preliminary data.</text>
</comment>
<protein>
    <submittedName>
        <fullName evidence="1">Variant-specific surface protein</fullName>
    </submittedName>
</protein>
<dbReference type="OrthoDB" id="300641at2759"/>
<name>V6TZ80_GIAIN</name>